<reference evidence="1 3" key="1">
    <citation type="submission" date="2018-04" db="EMBL/GenBank/DDBJ databases">
        <title>Whole genome sequence comparison of clinical and drinking water Legionella pneumophila isolates associated with the Flint Water Crisis.</title>
        <authorList>
            <person name="Garner E."/>
            <person name="Brown C."/>
            <person name="Schwake O."/>
            <person name="Coil D."/>
            <person name="Jospin G."/>
            <person name="Eisen J."/>
            <person name="Edwards M."/>
            <person name="Pruden A."/>
        </authorList>
    </citation>
    <scope>NUCLEOTIDE SEQUENCE [LARGE SCALE GENOMIC DNA]</scope>
    <source>
        <strain evidence="1 3">Genessee03</strain>
    </source>
</reference>
<proteinExistence type="predicted"/>
<dbReference type="Proteomes" id="UP000306421">
    <property type="component" value="Unassembled WGS sequence"/>
</dbReference>
<protein>
    <submittedName>
        <fullName evidence="2">Uncharacterized protein</fullName>
    </submittedName>
</protein>
<evidence type="ECO:0000313" key="1">
    <source>
        <dbReference type="EMBL" id="PUT47103.1"/>
    </source>
</evidence>
<dbReference type="RefSeq" id="WP_108291471.1">
    <property type="nucleotide sequence ID" value="NZ_JAWVLH010000003.1"/>
</dbReference>
<sequence>MRRVAVYGQDSNEKKVIVKELEALKRYKLMEATLSMPSFLLFNDGREPPYYTASLQILVLDLNNETTESIASLERNYHPCDFSRPILLLVYGSNPAHLEQLNPYLNAHIRLHRIENLEKINTDAILYQLDSLSSQYYDNKNDPVIFK</sequence>
<organism evidence="2 4">
    <name type="scientific">Legionella taurinensis</name>
    <dbReference type="NCBI Taxonomy" id="70611"/>
    <lineage>
        <taxon>Bacteria</taxon>
        <taxon>Pseudomonadati</taxon>
        <taxon>Pseudomonadota</taxon>
        <taxon>Gammaproteobacteria</taxon>
        <taxon>Legionellales</taxon>
        <taxon>Legionellaceae</taxon>
        <taxon>Legionella</taxon>
    </lineage>
</organism>
<gene>
    <name evidence="1" type="ORF">DB745_08740</name>
    <name evidence="2" type="ORF">DIZ81_03730</name>
</gene>
<accession>A0AB38N8V1</accession>
<name>A0AB38N8V1_9GAMM</name>
<reference evidence="2 4" key="2">
    <citation type="submission" date="2018-04" db="EMBL/GenBank/DDBJ databases">
        <title>Whole genome sequence comparison of clinical and drinking water Legionella pneumophila isolates.</title>
        <authorList>
            <person name="Garner E."/>
        </authorList>
    </citation>
    <scope>NUCLEOTIDE SEQUENCE [LARGE SCALE GENOMIC DNA]</scope>
    <source>
        <strain evidence="2 4">WH02</strain>
    </source>
</reference>
<evidence type="ECO:0000313" key="3">
    <source>
        <dbReference type="Proteomes" id="UP000251035"/>
    </source>
</evidence>
<dbReference type="AlphaFoldDB" id="A0AB38N8V1"/>
<evidence type="ECO:0000313" key="2">
    <source>
        <dbReference type="EMBL" id="TID44618.1"/>
    </source>
</evidence>
<evidence type="ECO:0000313" key="4">
    <source>
        <dbReference type="Proteomes" id="UP000306421"/>
    </source>
</evidence>
<dbReference type="Proteomes" id="UP000251035">
    <property type="component" value="Unassembled WGS sequence"/>
</dbReference>
<dbReference type="EMBL" id="QCXM01000008">
    <property type="protein sequence ID" value="PUT47103.1"/>
    <property type="molecule type" value="Genomic_DNA"/>
</dbReference>
<dbReference type="EMBL" id="QFGG01000003">
    <property type="protein sequence ID" value="TID44618.1"/>
    <property type="molecule type" value="Genomic_DNA"/>
</dbReference>
<comment type="caution">
    <text evidence="2">The sequence shown here is derived from an EMBL/GenBank/DDBJ whole genome shotgun (WGS) entry which is preliminary data.</text>
</comment>
<keyword evidence="3" id="KW-1185">Reference proteome</keyword>